<dbReference type="Pfam" id="PF03023">
    <property type="entry name" value="MurJ"/>
    <property type="match status" value="1"/>
</dbReference>
<dbReference type="UniPathway" id="UPA00219"/>
<dbReference type="STRING" id="644966.Tmar_0647"/>
<dbReference type="EMBL" id="CP002344">
    <property type="protein sequence ID" value="ADU50767.1"/>
    <property type="molecule type" value="Genomic_DNA"/>
</dbReference>
<keyword evidence="8 9" id="KW-0813">Transport</keyword>
<organism evidence="10 11">
    <name type="scientific">Thermaerobacter marianensis (strain ATCC 700841 / DSM 12885 / JCM 10246 / 7p75a)</name>
    <dbReference type="NCBI Taxonomy" id="644966"/>
    <lineage>
        <taxon>Bacteria</taxon>
        <taxon>Bacillati</taxon>
        <taxon>Bacillota</taxon>
        <taxon>Clostridia</taxon>
        <taxon>Eubacteriales</taxon>
        <taxon>Clostridiales Family XVII. Incertae Sedis</taxon>
        <taxon>Thermaerobacter</taxon>
    </lineage>
</organism>
<dbReference type="GO" id="GO:0009252">
    <property type="term" value="P:peptidoglycan biosynthetic process"/>
    <property type="evidence" value="ECO:0007669"/>
    <property type="project" value="UniProtKB-UniRule"/>
</dbReference>
<dbReference type="NCBIfam" id="TIGR01695">
    <property type="entry name" value="murJ_mviN"/>
    <property type="match status" value="1"/>
</dbReference>
<keyword evidence="2 8" id="KW-1003">Cell membrane</keyword>
<evidence type="ECO:0000313" key="10">
    <source>
        <dbReference type="EMBL" id="ADU50767.1"/>
    </source>
</evidence>
<feature type="transmembrane region" description="Helical" evidence="8">
    <location>
        <begin position="438"/>
        <end position="459"/>
    </location>
</feature>
<dbReference type="GO" id="GO:0071555">
    <property type="term" value="P:cell wall organization"/>
    <property type="evidence" value="ECO:0007669"/>
    <property type="project" value="UniProtKB-UniRule"/>
</dbReference>
<protein>
    <recommendedName>
        <fullName evidence="8">Probable lipid II flippase MurJ</fullName>
    </recommendedName>
</protein>
<feature type="transmembrane region" description="Helical" evidence="8">
    <location>
        <begin position="157"/>
        <end position="177"/>
    </location>
</feature>
<dbReference type="GO" id="GO:0015648">
    <property type="term" value="F:lipid-linked peptidoglycan transporter activity"/>
    <property type="evidence" value="ECO:0007669"/>
    <property type="project" value="UniProtKB-UniRule"/>
</dbReference>
<comment type="caution">
    <text evidence="8">Lacks conserved residue(s) required for the propagation of feature annotation.</text>
</comment>
<dbReference type="RefSeq" id="WP_013495072.1">
    <property type="nucleotide sequence ID" value="NC_014831.1"/>
</dbReference>
<comment type="similarity">
    <text evidence="8 9">Belongs to the MurJ/MviN family.</text>
</comment>
<feature type="transmembrane region" description="Helical" evidence="8">
    <location>
        <begin position="345"/>
        <end position="363"/>
    </location>
</feature>
<feature type="transmembrane region" description="Helical" evidence="8">
    <location>
        <begin position="479"/>
        <end position="499"/>
    </location>
</feature>
<dbReference type="GO" id="GO:0005886">
    <property type="term" value="C:plasma membrane"/>
    <property type="evidence" value="ECO:0007669"/>
    <property type="project" value="UniProtKB-SubCell"/>
</dbReference>
<evidence type="ECO:0000256" key="9">
    <source>
        <dbReference type="PIRNR" id="PIRNR002869"/>
    </source>
</evidence>
<evidence type="ECO:0000256" key="5">
    <source>
        <dbReference type="ARBA" id="ARBA00022984"/>
    </source>
</evidence>
<keyword evidence="6 8" id="KW-1133">Transmembrane helix</keyword>
<dbReference type="Proteomes" id="UP000008915">
    <property type="component" value="Chromosome"/>
</dbReference>
<proteinExistence type="inferred from homology"/>
<reference evidence="10 11" key="1">
    <citation type="journal article" date="2010" name="Stand. Genomic Sci.">
        <title>Complete genome sequence of Thermaerobacter marianensis type strain (7p75a).</title>
        <authorList>
            <person name="Han C."/>
            <person name="Gu W."/>
            <person name="Zhang X."/>
            <person name="Lapidus A."/>
            <person name="Nolan M."/>
            <person name="Copeland A."/>
            <person name="Lucas S."/>
            <person name="Del Rio T.G."/>
            <person name="Tice H."/>
            <person name="Cheng J.F."/>
            <person name="Tapia R."/>
            <person name="Goodwin L."/>
            <person name="Pitluck S."/>
            <person name="Pagani I."/>
            <person name="Ivanova N."/>
            <person name="Mavromatis K."/>
            <person name="Mikhailova N."/>
            <person name="Pati A."/>
            <person name="Chen A."/>
            <person name="Palaniappan K."/>
            <person name="Land M."/>
            <person name="Hauser L."/>
            <person name="Chang Y.J."/>
            <person name="Jeffries C.D."/>
            <person name="Schneider S."/>
            <person name="Rohde M."/>
            <person name="Goker M."/>
            <person name="Pukall R."/>
            <person name="Woyke T."/>
            <person name="Bristow J."/>
            <person name="Eisen J.A."/>
            <person name="Markowitz V."/>
            <person name="Hugenholtz P."/>
            <person name="Kyrpides N.C."/>
            <person name="Klenk H.P."/>
            <person name="Detter J.C."/>
        </authorList>
    </citation>
    <scope>NUCLEOTIDE SEQUENCE [LARGE SCALE GENOMIC DNA]</scope>
    <source>
        <strain evidence="11">ATCC 700841 / DSM 12885 / JCM 10246 / 7p75a</strain>
    </source>
</reference>
<feature type="transmembrane region" description="Helical" evidence="8">
    <location>
        <begin position="127"/>
        <end position="145"/>
    </location>
</feature>
<dbReference type="HAMAP" id="MF_02078">
    <property type="entry name" value="MurJ_MviN"/>
    <property type="match status" value="1"/>
</dbReference>
<keyword evidence="7 8" id="KW-0472">Membrane</keyword>
<keyword evidence="3 8" id="KW-0812">Transmembrane</keyword>
<evidence type="ECO:0000256" key="7">
    <source>
        <dbReference type="ARBA" id="ARBA00023136"/>
    </source>
</evidence>
<dbReference type="PRINTS" id="PR01806">
    <property type="entry name" value="VIRFACTRMVIN"/>
</dbReference>
<dbReference type="GO" id="GO:0008360">
    <property type="term" value="P:regulation of cell shape"/>
    <property type="evidence" value="ECO:0007669"/>
    <property type="project" value="UniProtKB-UniRule"/>
</dbReference>
<dbReference type="HOGENOM" id="CLU_006797_5_2_9"/>
<feature type="transmembrane region" description="Helical" evidence="8">
    <location>
        <begin position="84"/>
        <end position="107"/>
    </location>
</feature>
<keyword evidence="8 9" id="KW-0961">Cell wall biogenesis/degradation</keyword>
<dbReference type="eggNOG" id="COG0728">
    <property type="taxonomic scope" value="Bacteria"/>
</dbReference>
<evidence type="ECO:0000256" key="3">
    <source>
        <dbReference type="ARBA" id="ARBA00022692"/>
    </source>
</evidence>
<evidence type="ECO:0000256" key="2">
    <source>
        <dbReference type="ARBA" id="ARBA00022475"/>
    </source>
</evidence>
<dbReference type="PANTHER" id="PTHR47019">
    <property type="entry name" value="LIPID II FLIPPASE MURJ"/>
    <property type="match status" value="1"/>
</dbReference>
<reference evidence="11" key="2">
    <citation type="journal article" date="2010" name="Stand. Genomic Sci.">
        <title>Complete genome sequence of Thermaerobacter marianensis type strain (7p75aT).</title>
        <authorList>
            <person name="Han C."/>
            <person name="Gu W."/>
            <person name="Zhang X."/>
            <person name="Lapidus A."/>
            <person name="Nolan M."/>
            <person name="Copeland A."/>
            <person name="Lucas S."/>
            <person name="Glavina Del Rio T."/>
            <person name="Tice H."/>
            <person name="Cheng J."/>
            <person name="Tapia R."/>
            <person name="Goodwin L."/>
            <person name="Pitluck S."/>
            <person name="Pagani I."/>
            <person name="Ivanova N."/>
            <person name="Mavromatis K."/>
            <person name="Mikhailova N."/>
            <person name="Pati A."/>
            <person name="Chen A."/>
            <person name="Palaniappan K."/>
            <person name="Land M."/>
            <person name="Hauser L."/>
            <person name="Chang Y."/>
            <person name="Jeffries C."/>
            <person name="Schneider S."/>
            <person name="Rohde M."/>
            <person name="Goker M."/>
            <person name="Pukall R."/>
            <person name="Woyke T."/>
            <person name="Bristow J."/>
            <person name="Eisen J."/>
            <person name="Markowitz V."/>
            <person name="Hugenholtz P."/>
            <person name="Kyrpides N."/>
            <person name="Klenk H."/>
            <person name="Detter J."/>
        </authorList>
    </citation>
    <scope>NUCLEOTIDE SEQUENCE [LARGE SCALE GENOMIC DNA]</scope>
    <source>
        <strain evidence="11">ATCC 700841 / DSM 12885 / JCM 10246 / 7p75a</strain>
    </source>
</reference>
<sequence length="533" mass="57182">MGARLARSAVIVFLLAVASRVLGFVREMVLAAVFGAGRVTDAYTITFAIPAVLFQAVGGAITTIVIPMLTRYRATGRDDDFREVAWTLFHGLLLVLVAMLAVAMALVEPLVRLFAPGFTGEQFELTRRLALIMLPGIVFMGINGWMQGVLNSCGNVVTPAAVGIPQNLVLIAGTYFLGRAYGIEAVAWASLVALAAQVILQWSALRRVGLPYRPVFRWNHPDLRAALGRTGPVLAATGTGQISQTVERALASGLPEGSAASLSFAQRITGLPQGLLMYPVSTVLYPELTRRISRGDRAGFLALLRRGLRLHLFLMFPITAGMLLLRSDLVRLVFQRGRFDAHDTQMTAFALAFLCLGLTGFAWRDLMSRAMYSTGDTWTPASTGVVAVTMHIVMSLLLVRYLAHGGIALSWSISLWWSALILLVRLRRRLGPVGGRSLLVGAVQAAAASAVMVAVVAALRRGPLAAMVAPEASTATQAAGLALLVGAGAAVYAAVLALFRVEELALLGGLARQAWSRWRARAMDRRTRRAVGE</sequence>
<dbReference type="GO" id="GO:0034204">
    <property type="term" value="P:lipid translocation"/>
    <property type="evidence" value="ECO:0007669"/>
    <property type="project" value="TreeGrafter"/>
</dbReference>
<feature type="transmembrane region" description="Helical" evidence="8">
    <location>
        <begin position="409"/>
        <end position="426"/>
    </location>
</feature>
<keyword evidence="5 8" id="KW-0573">Peptidoglycan synthesis</keyword>
<dbReference type="AlphaFoldDB" id="E6SHS0"/>
<evidence type="ECO:0000256" key="8">
    <source>
        <dbReference type="HAMAP-Rule" id="MF_02078"/>
    </source>
</evidence>
<dbReference type="CDD" id="cd13123">
    <property type="entry name" value="MATE_MurJ_like"/>
    <property type="match status" value="1"/>
</dbReference>
<comment type="pathway">
    <text evidence="8">Cell wall biogenesis; peptidoglycan biosynthesis.</text>
</comment>
<evidence type="ECO:0000256" key="4">
    <source>
        <dbReference type="ARBA" id="ARBA00022960"/>
    </source>
</evidence>
<keyword evidence="4 8" id="KW-0133">Cell shape</keyword>
<comment type="function">
    <text evidence="8 9">Involved in peptidoglycan biosynthesis. Transports lipid-linked peptidoglycan precursors from the inner to the outer leaflet of the cytoplasmic membrane.</text>
</comment>
<feature type="transmembrane region" description="Helical" evidence="8">
    <location>
        <begin position="307"/>
        <end position="325"/>
    </location>
</feature>
<gene>
    <name evidence="8" type="primary">murJ</name>
    <name evidence="10" type="ordered locus">Tmar_0647</name>
</gene>
<keyword evidence="11" id="KW-1185">Reference proteome</keyword>
<dbReference type="InterPro" id="IPR051050">
    <property type="entry name" value="Lipid_II_flippase_MurJ/MviN"/>
</dbReference>
<comment type="subcellular location">
    <subcellularLocation>
        <location evidence="1 8">Cell membrane</location>
        <topology evidence="1 8">Multi-pass membrane protein</topology>
    </subcellularLocation>
</comment>
<feature type="transmembrane region" description="Helical" evidence="8">
    <location>
        <begin position="183"/>
        <end position="205"/>
    </location>
</feature>
<evidence type="ECO:0000256" key="1">
    <source>
        <dbReference type="ARBA" id="ARBA00004651"/>
    </source>
</evidence>
<dbReference type="KEGG" id="tmr:Tmar_0647"/>
<feature type="transmembrane region" description="Helical" evidence="8">
    <location>
        <begin position="384"/>
        <end position="403"/>
    </location>
</feature>
<dbReference type="InterPro" id="IPR004268">
    <property type="entry name" value="MurJ"/>
</dbReference>
<dbReference type="PANTHER" id="PTHR47019:SF1">
    <property type="entry name" value="LIPID II FLIPPASE MURJ"/>
    <property type="match status" value="1"/>
</dbReference>
<feature type="transmembrane region" description="Helical" evidence="8">
    <location>
        <begin position="47"/>
        <end position="72"/>
    </location>
</feature>
<evidence type="ECO:0000256" key="6">
    <source>
        <dbReference type="ARBA" id="ARBA00022989"/>
    </source>
</evidence>
<accession>E6SHS0</accession>
<name>E6SHS0_THEM7</name>
<evidence type="ECO:0000313" key="11">
    <source>
        <dbReference type="Proteomes" id="UP000008915"/>
    </source>
</evidence>
<dbReference type="PIRSF" id="PIRSF002869">
    <property type="entry name" value="MviN"/>
    <property type="match status" value="1"/>
</dbReference>